<dbReference type="AlphaFoldDB" id="A0A4Y2R0H1"/>
<reference evidence="1 2" key="1">
    <citation type="journal article" date="2019" name="Sci. Rep.">
        <title>Orb-weaving spider Araneus ventricosus genome elucidates the spidroin gene catalogue.</title>
        <authorList>
            <person name="Kono N."/>
            <person name="Nakamura H."/>
            <person name="Ohtoshi R."/>
            <person name="Moran D.A.P."/>
            <person name="Shinohara A."/>
            <person name="Yoshida Y."/>
            <person name="Fujiwara M."/>
            <person name="Mori M."/>
            <person name="Tomita M."/>
            <person name="Arakawa K."/>
        </authorList>
    </citation>
    <scope>NUCLEOTIDE SEQUENCE [LARGE SCALE GENOMIC DNA]</scope>
</reference>
<accession>A0A4Y2R0H1</accession>
<proteinExistence type="predicted"/>
<sequence>MHLNFSLLSELQAEEPITKTEGNTLFIDKEAIRRRHLNISEITCLYHELGRPKAGLSDNGVGFGFNHTFTDQVEIKAEFIRVICSFQNGTVLYRGFHSFVHDKPEVEGDVINTRALDIAF</sequence>
<evidence type="ECO:0000313" key="1">
    <source>
        <dbReference type="EMBL" id="GBN68835.1"/>
    </source>
</evidence>
<dbReference type="EMBL" id="BGPR01015335">
    <property type="protein sequence ID" value="GBN68835.1"/>
    <property type="molecule type" value="Genomic_DNA"/>
</dbReference>
<name>A0A4Y2R0H1_ARAVE</name>
<dbReference type="Proteomes" id="UP000499080">
    <property type="component" value="Unassembled WGS sequence"/>
</dbReference>
<organism evidence="1 2">
    <name type="scientific">Araneus ventricosus</name>
    <name type="common">Orbweaver spider</name>
    <name type="synonym">Epeira ventricosa</name>
    <dbReference type="NCBI Taxonomy" id="182803"/>
    <lineage>
        <taxon>Eukaryota</taxon>
        <taxon>Metazoa</taxon>
        <taxon>Ecdysozoa</taxon>
        <taxon>Arthropoda</taxon>
        <taxon>Chelicerata</taxon>
        <taxon>Arachnida</taxon>
        <taxon>Araneae</taxon>
        <taxon>Araneomorphae</taxon>
        <taxon>Entelegynae</taxon>
        <taxon>Araneoidea</taxon>
        <taxon>Araneidae</taxon>
        <taxon>Araneus</taxon>
    </lineage>
</organism>
<evidence type="ECO:0000313" key="2">
    <source>
        <dbReference type="Proteomes" id="UP000499080"/>
    </source>
</evidence>
<protein>
    <submittedName>
        <fullName evidence="1">Uncharacterized protein</fullName>
    </submittedName>
</protein>
<keyword evidence="2" id="KW-1185">Reference proteome</keyword>
<comment type="caution">
    <text evidence="1">The sequence shown here is derived from an EMBL/GenBank/DDBJ whole genome shotgun (WGS) entry which is preliminary data.</text>
</comment>
<gene>
    <name evidence="1" type="ORF">AVEN_58479_1</name>
</gene>